<feature type="compositionally biased region" description="Basic and acidic residues" evidence="3">
    <location>
        <begin position="1"/>
        <end position="17"/>
    </location>
</feature>
<accession>A0ABU0SN22</accession>
<evidence type="ECO:0000313" key="6">
    <source>
        <dbReference type="Proteomes" id="UP001230328"/>
    </source>
</evidence>
<dbReference type="EMBL" id="JAUSZI010000002">
    <property type="protein sequence ID" value="MDQ1024959.1"/>
    <property type="molecule type" value="Genomic_DNA"/>
</dbReference>
<feature type="compositionally biased region" description="Gly residues" evidence="3">
    <location>
        <begin position="27"/>
        <end position="58"/>
    </location>
</feature>
<dbReference type="InterPro" id="IPR001647">
    <property type="entry name" value="HTH_TetR"/>
</dbReference>
<feature type="region of interest" description="Disordered" evidence="3">
    <location>
        <begin position="1"/>
        <end position="72"/>
    </location>
</feature>
<evidence type="ECO:0000256" key="2">
    <source>
        <dbReference type="PROSITE-ProRule" id="PRU00335"/>
    </source>
</evidence>
<organism evidence="5 6">
    <name type="scientific">Streptomyces umbrinus</name>
    <dbReference type="NCBI Taxonomy" id="67370"/>
    <lineage>
        <taxon>Bacteria</taxon>
        <taxon>Bacillati</taxon>
        <taxon>Actinomycetota</taxon>
        <taxon>Actinomycetes</taxon>
        <taxon>Kitasatosporales</taxon>
        <taxon>Streptomycetaceae</taxon>
        <taxon>Streptomyces</taxon>
        <taxon>Streptomyces phaeochromogenes group</taxon>
    </lineage>
</organism>
<dbReference type="InterPro" id="IPR009057">
    <property type="entry name" value="Homeodomain-like_sf"/>
</dbReference>
<keyword evidence="6" id="KW-1185">Reference proteome</keyword>
<dbReference type="PANTHER" id="PTHR30055:SF226">
    <property type="entry name" value="HTH-TYPE TRANSCRIPTIONAL REGULATOR PKSA"/>
    <property type="match status" value="1"/>
</dbReference>
<dbReference type="PROSITE" id="PS50977">
    <property type="entry name" value="HTH_TETR_2"/>
    <property type="match status" value="1"/>
</dbReference>
<dbReference type="Gene3D" id="1.10.357.10">
    <property type="entry name" value="Tetracycline Repressor, domain 2"/>
    <property type="match status" value="1"/>
</dbReference>
<dbReference type="InterPro" id="IPR050109">
    <property type="entry name" value="HTH-type_TetR-like_transc_reg"/>
</dbReference>
<dbReference type="Gene3D" id="1.10.10.60">
    <property type="entry name" value="Homeodomain-like"/>
    <property type="match status" value="1"/>
</dbReference>
<evidence type="ECO:0000256" key="1">
    <source>
        <dbReference type="ARBA" id="ARBA00023125"/>
    </source>
</evidence>
<dbReference type="SUPFAM" id="SSF46689">
    <property type="entry name" value="Homeodomain-like"/>
    <property type="match status" value="1"/>
</dbReference>
<name>A0ABU0SN22_9ACTN</name>
<evidence type="ECO:0000256" key="3">
    <source>
        <dbReference type="SAM" id="MobiDB-lite"/>
    </source>
</evidence>
<dbReference type="Proteomes" id="UP001230328">
    <property type="component" value="Unassembled WGS sequence"/>
</dbReference>
<dbReference type="Pfam" id="PF00440">
    <property type="entry name" value="TetR_N"/>
    <property type="match status" value="1"/>
</dbReference>
<dbReference type="PRINTS" id="PR00455">
    <property type="entry name" value="HTHTETR"/>
</dbReference>
<evidence type="ECO:0000259" key="4">
    <source>
        <dbReference type="PROSITE" id="PS50977"/>
    </source>
</evidence>
<feature type="compositionally biased region" description="Low complexity" evidence="3">
    <location>
        <begin position="156"/>
        <end position="165"/>
    </location>
</feature>
<dbReference type="PROSITE" id="PS01081">
    <property type="entry name" value="HTH_TETR_1"/>
    <property type="match status" value="1"/>
</dbReference>
<sequence length="409" mass="43027">MHGAEPPRDAGPGDRPGELASGPWDRPGGGPAAGSGAGAALGSGTGPGAEQRSGGGPVNGTEHQAAVGSTNGTRQRAVVGSMDGSAHAAGLSADGRPGDLFAEHADWGGLLDPAAAPVPVPVGERPGHERSAAYMQYVRGMSQPAKSSRTPATPDAPESAAGSRAAAQRLKMRRELAAAAMELFATKGYEATTVDEIAAAAGVARRTFFRHFRSKEEAIFPDHDDTLIRAEAVLNAAPAHEHPLDTVCRGIKEVMKMYAARPEISVSRYKLTREVPTLREAEIASVARYERLFTRYLLGHFDEHAHDDDANDDPLLAEVAASAVVTAHNHVLRRWLRAGGQGDVESQLDHAFAIVRKTFGTGIGAGRDTPPRSVPAASVEGEVLVTVARVDAPLDQVMRTIEQALKERP</sequence>
<protein>
    <submittedName>
        <fullName evidence="5">AcrR family transcriptional regulator</fullName>
    </submittedName>
</protein>
<proteinExistence type="predicted"/>
<reference evidence="5 6" key="1">
    <citation type="submission" date="2023-07" db="EMBL/GenBank/DDBJ databases">
        <title>Comparative genomics of wheat-associated soil bacteria to identify genetic determinants of phenazine resistance.</title>
        <authorList>
            <person name="Mouncey N."/>
        </authorList>
    </citation>
    <scope>NUCLEOTIDE SEQUENCE [LARGE SCALE GENOMIC DNA]</scope>
    <source>
        <strain evidence="5 6">V2I4</strain>
    </source>
</reference>
<feature type="DNA-binding region" description="H-T-H motif" evidence="2">
    <location>
        <begin position="193"/>
        <end position="212"/>
    </location>
</feature>
<dbReference type="InterPro" id="IPR023772">
    <property type="entry name" value="DNA-bd_HTH_TetR-type_CS"/>
</dbReference>
<gene>
    <name evidence="5" type="ORF">QF035_002541</name>
</gene>
<dbReference type="PANTHER" id="PTHR30055">
    <property type="entry name" value="HTH-TYPE TRANSCRIPTIONAL REGULATOR RUTR"/>
    <property type="match status" value="1"/>
</dbReference>
<feature type="domain" description="HTH tetR-type" evidence="4">
    <location>
        <begin position="170"/>
        <end position="230"/>
    </location>
</feature>
<evidence type="ECO:0000313" key="5">
    <source>
        <dbReference type="EMBL" id="MDQ1024959.1"/>
    </source>
</evidence>
<comment type="caution">
    <text evidence="5">The sequence shown here is derived from an EMBL/GenBank/DDBJ whole genome shotgun (WGS) entry which is preliminary data.</text>
</comment>
<feature type="region of interest" description="Disordered" evidence="3">
    <location>
        <begin position="141"/>
        <end position="165"/>
    </location>
</feature>
<keyword evidence="1 2" id="KW-0238">DNA-binding</keyword>